<keyword evidence="2" id="KW-0479">Metal-binding</keyword>
<feature type="compositionally biased region" description="Basic and acidic residues" evidence="4">
    <location>
        <begin position="362"/>
        <end position="375"/>
    </location>
</feature>
<dbReference type="InterPro" id="IPR050883">
    <property type="entry name" value="PNGase"/>
</dbReference>
<protein>
    <recommendedName>
        <fullName evidence="5">Transglutaminase-like domain-containing protein</fullName>
    </recommendedName>
</protein>
<dbReference type="GO" id="GO:0000224">
    <property type="term" value="F:peptide-N4-(N-acetyl-beta-glucosaminyl)asparagine amidase activity"/>
    <property type="evidence" value="ECO:0007669"/>
    <property type="project" value="TreeGrafter"/>
</dbReference>
<dbReference type="Gene3D" id="2.20.25.10">
    <property type="match status" value="1"/>
</dbReference>
<dbReference type="GO" id="GO:0005634">
    <property type="term" value="C:nucleus"/>
    <property type="evidence" value="ECO:0007669"/>
    <property type="project" value="TreeGrafter"/>
</dbReference>
<dbReference type="Proteomes" id="UP000077115">
    <property type="component" value="Unassembled WGS sequence"/>
</dbReference>
<dbReference type="OrthoDB" id="409136at2759"/>
<keyword evidence="3" id="KW-0862">Zinc</keyword>
<dbReference type="InterPro" id="IPR038765">
    <property type="entry name" value="Papain-like_cys_pep_sf"/>
</dbReference>
<dbReference type="STRING" id="403673.A0A177WKZ8"/>
<evidence type="ECO:0000256" key="4">
    <source>
        <dbReference type="SAM" id="MobiDB-lite"/>
    </source>
</evidence>
<evidence type="ECO:0000256" key="3">
    <source>
        <dbReference type="ARBA" id="ARBA00022833"/>
    </source>
</evidence>
<reference evidence="6 7" key="1">
    <citation type="submission" date="2006-10" db="EMBL/GenBank/DDBJ databases">
        <title>The Genome Sequence of Batrachochytrium dendrobatidis JEL423.</title>
        <authorList>
            <consortium name="The Broad Institute Genome Sequencing Platform"/>
            <person name="Birren B."/>
            <person name="Lander E."/>
            <person name="Galagan J."/>
            <person name="Cuomo C."/>
            <person name="Devon K."/>
            <person name="Jaffe D."/>
            <person name="Butler J."/>
            <person name="Alvarez P."/>
            <person name="Gnerre S."/>
            <person name="Grabherr M."/>
            <person name="Kleber M."/>
            <person name="Mauceli E."/>
            <person name="Brockman W."/>
            <person name="Young S."/>
            <person name="LaButti K."/>
            <person name="Sykes S."/>
            <person name="DeCaprio D."/>
            <person name="Crawford M."/>
            <person name="Koehrsen M."/>
            <person name="Engels R."/>
            <person name="Montgomery P."/>
            <person name="Pearson M."/>
            <person name="Howarth C."/>
            <person name="Larson L."/>
            <person name="White J."/>
            <person name="O'Leary S."/>
            <person name="Kodira C."/>
            <person name="Zeng Q."/>
            <person name="Yandava C."/>
            <person name="Alvarado L."/>
            <person name="Longcore J."/>
            <person name="James T."/>
        </authorList>
    </citation>
    <scope>NUCLEOTIDE SEQUENCE [LARGE SCALE GENOMIC DNA]</scope>
    <source>
        <strain evidence="6 7">JEL423</strain>
    </source>
</reference>
<dbReference type="VEuPathDB" id="FungiDB:BDEG_24120"/>
<feature type="region of interest" description="Disordered" evidence="4">
    <location>
        <begin position="336"/>
        <end position="375"/>
    </location>
</feature>
<comment type="similarity">
    <text evidence="1">Belongs to the transglutaminase-like superfamily. PNGase family.</text>
</comment>
<dbReference type="GO" id="GO:0046872">
    <property type="term" value="F:metal ion binding"/>
    <property type="evidence" value="ECO:0007669"/>
    <property type="project" value="UniProtKB-KW"/>
</dbReference>
<name>A0A177WKZ8_BATDL</name>
<dbReference type="Pfam" id="PF01841">
    <property type="entry name" value="Transglut_core"/>
    <property type="match status" value="1"/>
</dbReference>
<accession>A0A177WKZ8</accession>
<dbReference type="PANTHER" id="PTHR12143">
    <property type="entry name" value="PEPTIDE N-GLYCANASE PNGASE -RELATED"/>
    <property type="match status" value="1"/>
</dbReference>
<reference evidence="6 7" key="2">
    <citation type="submission" date="2016-05" db="EMBL/GenBank/DDBJ databases">
        <title>Lineage-specific infection strategies underlie the spectrum of fungal disease in amphibians.</title>
        <authorList>
            <person name="Cuomo C.A."/>
            <person name="Farrer R.A."/>
            <person name="James T."/>
            <person name="Longcore J."/>
            <person name="Birren B."/>
        </authorList>
    </citation>
    <scope>NUCLEOTIDE SEQUENCE [LARGE SCALE GENOMIC DNA]</scope>
    <source>
        <strain evidence="6 7">JEL423</strain>
    </source>
</reference>
<evidence type="ECO:0000259" key="5">
    <source>
        <dbReference type="SMART" id="SM00460"/>
    </source>
</evidence>
<dbReference type="GO" id="GO:0005829">
    <property type="term" value="C:cytosol"/>
    <property type="evidence" value="ECO:0007669"/>
    <property type="project" value="TreeGrafter"/>
</dbReference>
<dbReference type="SMART" id="SM00460">
    <property type="entry name" value="TGc"/>
    <property type="match status" value="1"/>
</dbReference>
<feature type="domain" description="Transglutaminase-like" evidence="5">
    <location>
        <begin position="196"/>
        <end position="251"/>
    </location>
</feature>
<dbReference type="GO" id="GO:0006516">
    <property type="term" value="P:glycoprotein catabolic process"/>
    <property type="evidence" value="ECO:0007669"/>
    <property type="project" value="TreeGrafter"/>
</dbReference>
<dbReference type="AlphaFoldDB" id="A0A177WKZ8"/>
<dbReference type="SUPFAM" id="SSF54001">
    <property type="entry name" value="Cysteine proteinases"/>
    <property type="match status" value="1"/>
</dbReference>
<dbReference type="eggNOG" id="KOG0909">
    <property type="taxonomic scope" value="Eukaryota"/>
</dbReference>
<gene>
    <name evidence="6" type="ORF">BDEG_24120</name>
</gene>
<dbReference type="EMBL" id="DS022304">
    <property type="protein sequence ID" value="OAJ40375.1"/>
    <property type="molecule type" value="Genomic_DNA"/>
</dbReference>
<dbReference type="PANTHER" id="PTHR12143:SF19">
    <property type="entry name" value="PEPTIDE-N(4)-(N-ACETYL-BETA-GLUCOSAMINYL)ASPARAGINE AMIDASE"/>
    <property type="match status" value="1"/>
</dbReference>
<evidence type="ECO:0000256" key="2">
    <source>
        <dbReference type="ARBA" id="ARBA00022723"/>
    </source>
</evidence>
<dbReference type="InterPro" id="IPR002931">
    <property type="entry name" value="Transglutaminase-like"/>
</dbReference>
<dbReference type="Gene3D" id="3.10.620.30">
    <property type="match status" value="1"/>
</dbReference>
<dbReference type="FunFam" id="2.20.25.10:FF:000011">
    <property type="entry name" value="peptide-N(4)-(N-acetyl-beta- glucosaminyl)asparagine amidase"/>
    <property type="match status" value="1"/>
</dbReference>
<evidence type="ECO:0000313" key="7">
    <source>
        <dbReference type="Proteomes" id="UP000077115"/>
    </source>
</evidence>
<sequence>MTPDEINQISAHIAQEFHRLRAARQQLRAAPNVASSSNPTITTAQHLAAALEGAGIAPKASKRLFGPVDEQNFLSRFASSLDLVLLYEDLDLQDKARQVIPVDTLHEEAHRLHAETPEKSFDRMLMHSLMAWFKKDFFKWVNQPPCDFCQGKTVGTGNATPTADDLKYGAKVVELYQCESCHKYTRFPRYNDPAKLLETRHGRCGEWANVFALCCKTMGFDTRYVVDFTDHVWTEVYDTTQNRWVHCDSCEGEGAYDTPLMYETGWGKKLTYVIAIGVYDVVDVTRRYSKNPDIWERRVLVDEQWIAPALKSIALNRRRMIPESLRLELACRDKEEEADLKSGGPPNATTSVLPGRQSGAPEWRDARGEMGKPSQ</sequence>
<evidence type="ECO:0000313" key="6">
    <source>
        <dbReference type="EMBL" id="OAJ40375.1"/>
    </source>
</evidence>
<proteinExistence type="inferred from homology"/>
<evidence type="ECO:0000256" key="1">
    <source>
        <dbReference type="ARBA" id="ARBA00009390"/>
    </source>
</evidence>
<organism evidence="6 7">
    <name type="scientific">Batrachochytrium dendrobatidis (strain JEL423)</name>
    <dbReference type="NCBI Taxonomy" id="403673"/>
    <lineage>
        <taxon>Eukaryota</taxon>
        <taxon>Fungi</taxon>
        <taxon>Fungi incertae sedis</taxon>
        <taxon>Chytridiomycota</taxon>
        <taxon>Chytridiomycota incertae sedis</taxon>
        <taxon>Chytridiomycetes</taxon>
        <taxon>Rhizophydiales</taxon>
        <taxon>Rhizophydiales incertae sedis</taxon>
        <taxon>Batrachochytrium</taxon>
    </lineage>
</organism>